<evidence type="ECO:0000313" key="6">
    <source>
        <dbReference type="EMBL" id="RFU76005.1"/>
    </source>
</evidence>
<dbReference type="PANTHER" id="PTHR11785:SF382">
    <property type="entry name" value="LOW-AFFINITY METHIONINE PERMEASE"/>
    <property type="match status" value="1"/>
</dbReference>
<keyword evidence="3 5" id="KW-1133">Transmembrane helix</keyword>
<evidence type="ECO:0000256" key="5">
    <source>
        <dbReference type="SAM" id="Phobius"/>
    </source>
</evidence>
<organism evidence="6 7">
    <name type="scientific">Trichoderma arundinaceum</name>
    <dbReference type="NCBI Taxonomy" id="490622"/>
    <lineage>
        <taxon>Eukaryota</taxon>
        <taxon>Fungi</taxon>
        <taxon>Dikarya</taxon>
        <taxon>Ascomycota</taxon>
        <taxon>Pezizomycotina</taxon>
        <taxon>Sordariomycetes</taxon>
        <taxon>Hypocreomycetidae</taxon>
        <taxon>Hypocreales</taxon>
        <taxon>Hypocreaceae</taxon>
        <taxon>Trichoderma</taxon>
    </lineage>
</organism>
<dbReference type="PANTHER" id="PTHR11785">
    <property type="entry name" value="AMINO ACID TRANSPORTER"/>
    <property type="match status" value="1"/>
</dbReference>
<dbReference type="AlphaFoldDB" id="A0A395NIS1"/>
<proteinExistence type="predicted"/>
<feature type="transmembrane region" description="Helical" evidence="5">
    <location>
        <begin position="199"/>
        <end position="218"/>
    </location>
</feature>
<feature type="transmembrane region" description="Helical" evidence="5">
    <location>
        <begin position="113"/>
        <end position="135"/>
    </location>
</feature>
<comment type="caution">
    <text evidence="6">The sequence shown here is derived from an EMBL/GenBank/DDBJ whole genome shotgun (WGS) entry which is preliminary data.</text>
</comment>
<evidence type="ECO:0000256" key="4">
    <source>
        <dbReference type="ARBA" id="ARBA00023136"/>
    </source>
</evidence>
<gene>
    <name evidence="6" type="ORF">TARUN_6215</name>
</gene>
<feature type="transmembrane region" description="Helical" evidence="5">
    <location>
        <begin position="468"/>
        <end position="489"/>
    </location>
</feature>
<feature type="transmembrane region" description="Helical" evidence="5">
    <location>
        <begin position="156"/>
        <end position="187"/>
    </location>
</feature>
<dbReference type="GO" id="GO:0015179">
    <property type="term" value="F:L-amino acid transmembrane transporter activity"/>
    <property type="evidence" value="ECO:0007669"/>
    <property type="project" value="TreeGrafter"/>
</dbReference>
<feature type="transmembrane region" description="Helical" evidence="5">
    <location>
        <begin position="272"/>
        <end position="293"/>
    </location>
</feature>
<dbReference type="GO" id="GO:0016020">
    <property type="term" value="C:membrane"/>
    <property type="evidence" value="ECO:0007669"/>
    <property type="project" value="UniProtKB-SubCell"/>
</dbReference>
<sequence length="979" mass="108600">MRRSRLPSLFPTRSSQSFSLGWRIEYRGKMATSESPTHSKNEALFEANENDTRSSEGDFKEEVGGLKFDQYLAGGLGRHLGVFSTTVGRIIGTGIFSTPSSIVNGVGSLGASMFLWVLGLLLSISGLCVWLEFACMIPRSGGEKVYLEAAYRRPKMLITTVFAVQAIALGFTASGCIVFASNILVAANRTVTEWAERGIAIGVIVSITLIHTFVPKLGVHGMNFFTILKLALLVFIVITGWVVLGGGVSRVPDPHASFHDSFAGSAQSGNPYATALFKVLNSYAGWSNAMYVLNEVKNPVRTIKIAGPLGLSTCGILYILANVAYFAAATPQEIAASGTTVASFFMGKVFGTSAQRALSVLVALSAYGNVLTVTFAQSRVNQELAKEGVIPFPRFWASSWPFGSPSAGLILHFIPSFIVIVAIPFGDAYSFILDVEGYPGAIISFLVVAGLFYLRWAEPKAPRPFKVWLPIAAFFMIGQAFQLVAPFLRPPGGKGDTSLPYWLYPIVGISILAASVVYWAVWWVAAPKLGGYTLEPHNEPLKDGPCDMGCWDSFCCFCSGPLSNARNDWIRFLTDGVGDDKWPPGDGEWYNDSGYPVPSLPLQEIVTISNEDGKSWDLSVGVTPNSPETFVTPLCTVGSYGDVAIEGVRDKLHIGSDLFLLMHPMCLSFLCRHTGITPRQLWESFYKENSCYQMYGGELNGLLYCVDYYDMQERSGQTFDYAIERQWPPIDRPDLPQARWFDPGSMEDTKWLLARPTRLPAPNHLPSNTVNASAVKRRKVFDTNELFDIILSYIIDIPVDIIKDELQQNKRSQKPDVNESGAKGKAHDIFEAPSAVRAAQTLLSLAQVDRWFYDAIIYKRQTSFLRALRNFGWMLPFTPADWSDNSWVITTLADTSSSQQSDVDWRHYMLTCVKKEDPNIRNRWRFHKMAIQFARGTNKYRSKEHPDWFWNAGNLGFKTSLDKPKPETWELYSLYAGTT</sequence>
<protein>
    <submittedName>
        <fullName evidence="6">High affinity methionine permease</fullName>
    </submittedName>
</protein>
<dbReference type="Pfam" id="PF13520">
    <property type="entry name" value="AA_permease_2"/>
    <property type="match status" value="1"/>
</dbReference>
<keyword evidence="2 5" id="KW-0812">Transmembrane</keyword>
<dbReference type="InterPro" id="IPR002293">
    <property type="entry name" value="AA/rel_permease1"/>
</dbReference>
<dbReference type="OrthoDB" id="5982228at2759"/>
<dbReference type="Gene3D" id="1.20.1740.10">
    <property type="entry name" value="Amino acid/polyamine transporter I"/>
    <property type="match status" value="1"/>
</dbReference>
<feature type="transmembrane region" description="Helical" evidence="5">
    <location>
        <begin position="501"/>
        <end position="525"/>
    </location>
</feature>
<evidence type="ECO:0000256" key="3">
    <source>
        <dbReference type="ARBA" id="ARBA00022989"/>
    </source>
</evidence>
<feature type="transmembrane region" description="Helical" evidence="5">
    <location>
        <begin position="230"/>
        <end position="252"/>
    </location>
</feature>
<evidence type="ECO:0000256" key="2">
    <source>
        <dbReference type="ARBA" id="ARBA00022692"/>
    </source>
</evidence>
<name>A0A395NIS1_TRIAR</name>
<feature type="transmembrane region" description="Helical" evidence="5">
    <location>
        <begin position="334"/>
        <end position="351"/>
    </location>
</feature>
<feature type="transmembrane region" description="Helical" evidence="5">
    <location>
        <begin position="358"/>
        <end position="376"/>
    </location>
</feature>
<evidence type="ECO:0000313" key="7">
    <source>
        <dbReference type="Proteomes" id="UP000266272"/>
    </source>
</evidence>
<dbReference type="InterPro" id="IPR050598">
    <property type="entry name" value="AminoAcid_Transporter"/>
</dbReference>
<dbReference type="Proteomes" id="UP000266272">
    <property type="component" value="Unassembled WGS sequence"/>
</dbReference>
<feature type="transmembrane region" description="Helical" evidence="5">
    <location>
        <begin position="437"/>
        <end position="456"/>
    </location>
</feature>
<evidence type="ECO:0000256" key="1">
    <source>
        <dbReference type="ARBA" id="ARBA00004141"/>
    </source>
</evidence>
<dbReference type="STRING" id="490622.A0A395NIS1"/>
<keyword evidence="7" id="KW-1185">Reference proteome</keyword>
<reference evidence="6 7" key="1">
    <citation type="journal article" date="2018" name="PLoS Pathog.">
        <title>Evolution of structural diversity of trichothecenes, a family of toxins produced by plant pathogenic and entomopathogenic fungi.</title>
        <authorList>
            <person name="Proctor R.H."/>
            <person name="McCormick S.P."/>
            <person name="Kim H.S."/>
            <person name="Cardoza R.E."/>
            <person name="Stanley A.M."/>
            <person name="Lindo L."/>
            <person name="Kelly A."/>
            <person name="Brown D.W."/>
            <person name="Lee T."/>
            <person name="Vaughan M.M."/>
            <person name="Alexander N.J."/>
            <person name="Busman M."/>
            <person name="Gutierrez S."/>
        </authorList>
    </citation>
    <scope>NUCLEOTIDE SEQUENCE [LARGE SCALE GENOMIC DNA]</scope>
    <source>
        <strain evidence="6 7">IBT 40837</strain>
    </source>
</reference>
<dbReference type="FunFam" id="1.20.1740.10:FF:000025">
    <property type="entry name" value="High-affinity methionine permease"/>
    <property type="match status" value="1"/>
</dbReference>
<dbReference type="EMBL" id="PXOA01000391">
    <property type="protein sequence ID" value="RFU76005.1"/>
    <property type="molecule type" value="Genomic_DNA"/>
</dbReference>
<accession>A0A395NIS1</accession>
<comment type="subcellular location">
    <subcellularLocation>
        <location evidence="1">Membrane</location>
        <topology evidence="1">Multi-pass membrane protein</topology>
    </subcellularLocation>
</comment>
<feature type="transmembrane region" description="Helical" evidence="5">
    <location>
        <begin position="305"/>
        <end position="328"/>
    </location>
</feature>
<feature type="transmembrane region" description="Helical" evidence="5">
    <location>
        <begin position="406"/>
        <end position="425"/>
    </location>
</feature>
<keyword evidence="4 5" id="KW-0472">Membrane</keyword>